<sequence>MEGCVFVNQRQLLERCGFGNFPRSYAAYQANYFGSGKGTPREKFLADYVTTAYNDILELTAETGIVGGGLFVYFLWLSVKHIRTVVISKEEEGFRQATLASLLIMSVLSLTTYTLSVFPIQMNLFFLLGYYNSIGVSATRSSVISLGPWFAKLFAVGLLGLVGWLAYFQYRNYQARVVLRQGVILESQYKSVEAIAKYESVYPVFRHDGDYLFKYAYILAQQKRYAHSNRLLSQAKDITGSYNAYTLLGENQYKMKQYGEAEKNLLYSCNLIPSKFYCKHLLLKVYMDSGQYKKAKILHNEILKMPVKVPSLAVNEMISDTRLIGKQLQSL</sequence>
<dbReference type="Proteomes" id="UP000680038">
    <property type="component" value="Unassembled WGS sequence"/>
</dbReference>
<evidence type="ECO:0000256" key="1">
    <source>
        <dbReference type="SAM" id="Phobius"/>
    </source>
</evidence>
<comment type="caution">
    <text evidence="2">The sequence shown here is derived from an EMBL/GenBank/DDBJ whole genome shotgun (WGS) entry which is preliminary data.</text>
</comment>
<gene>
    <name evidence="2" type="ORF">DYBT9275_00280</name>
</gene>
<keyword evidence="3" id="KW-1185">Reference proteome</keyword>
<dbReference type="SUPFAM" id="SSF48452">
    <property type="entry name" value="TPR-like"/>
    <property type="match status" value="1"/>
</dbReference>
<evidence type="ECO:0008006" key="4">
    <source>
        <dbReference type="Google" id="ProtNLM"/>
    </source>
</evidence>
<dbReference type="Gene3D" id="1.25.40.10">
    <property type="entry name" value="Tetratricopeptide repeat domain"/>
    <property type="match status" value="1"/>
</dbReference>
<evidence type="ECO:0000313" key="3">
    <source>
        <dbReference type="Proteomes" id="UP000680038"/>
    </source>
</evidence>
<organism evidence="2 3">
    <name type="scientific">Dyadobacter helix</name>
    <dbReference type="NCBI Taxonomy" id="2822344"/>
    <lineage>
        <taxon>Bacteria</taxon>
        <taxon>Pseudomonadati</taxon>
        <taxon>Bacteroidota</taxon>
        <taxon>Cytophagia</taxon>
        <taxon>Cytophagales</taxon>
        <taxon>Spirosomataceae</taxon>
        <taxon>Dyadobacter</taxon>
    </lineage>
</organism>
<protein>
    <recommendedName>
        <fullName evidence="4">O-antigen ligase</fullName>
    </recommendedName>
</protein>
<evidence type="ECO:0000313" key="2">
    <source>
        <dbReference type="EMBL" id="CAG4989384.1"/>
    </source>
</evidence>
<dbReference type="AlphaFoldDB" id="A0A916J857"/>
<keyword evidence="1" id="KW-1133">Transmembrane helix</keyword>
<proteinExistence type="predicted"/>
<reference evidence="2" key="1">
    <citation type="submission" date="2021-04" db="EMBL/GenBank/DDBJ databases">
        <authorList>
            <person name="Rodrigo-Torres L."/>
            <person name="Arahal R. D."/>
            <person name="Lucena T."/>
        </authorList>
    </citation>
    <scope>NUCLEOTIDE SEQUENCE</scope>
    <source>
        <strain evidence="2">CECT 9275</strain>
    </source>
</reference>
<keyword evidence="1" id="KW-0812">Transmembrane</keyword>
<feature type="transmembrane region" description="Helical" evidence="1">
    <location>
        <begin position="99"/>
        <end position="129"/>
    </location>
</feature>
<name>A0A916J857_9BACT</name>
<feature type="transmembrane region" description="Helical" evidence="1">
    <location>
        <begin position="59"/>
        <end position="79"/>
    </location>
</feature>
<feature type="transmembrane region" description="Helical" evidence="1">
    <location>
        <begin position="149"/>
        <end position="170"/>
    </location>
</feature>
<keyword evidence="1" id="KW-0472">Membrane</keyword>
<dbReference type="EMBL" id="CAJRAF010000001">
    <property type="protein sequence ID" value="CAG4989384.1"/>
    <property type="molecule type" value="Genomic_DNA"/>
</dbReference>
<accession>A0A916J857</accession>
<dbReference type="InterPro" id="IPR011990">
    <property type="entry name" value="TPR-like_helical_dom_sf"/>
</dbReference>